<evidence type="ECO:0000313" key="1">
    <source>
        <dbReference type="EMBL" id="MCJ8739316.1"/>
    </source>
</evidence>
<name>A0ACC5YWA9_9TELE</name>
<sequence length="326" mass="35865">MEGSDDERSSCEGEYTLRNSQQKEVKGEKREDGAAVGAASSFGFSGIDTLSALKLHRSSQSAEKSLRYLHSLWSPGALLQAEPSGGKMTVSRTRRLGRVRRNLGPIGKDLYAVKRLREAANGNDIDTVRRLLQDGIDPCAADDKGRTALHFSSCNGNESIVQLLLSHGADPNQRDSLGNTPLHLVQLLLSHGADPNQRDSLGNTPLHLAACTNHVPVITTLLRGGARVDALDRAGRTPLHLARSKLNILQEGESRSLETLRGEVIQIIQMLREYLNLMGHSEERERLEHISTQLQHTRTKEQVDEVTDLLASFTSLSIQMQNMGDR</sequence>
<dbReference type="Proteomes" id="UP000830395">
    <property type="component" value="Chromosome 13"/>
</dbReference>
<dbReference type="EMBL" id="CM040987">
    <property type="protein sequence ID" value="MCJ8739316.1"/>
    <property type="molecule type" value="Genomic_DNA"/>
</dbReference>
<organism evidence="1 2">
    <name type="scientific">Pangasius djambal</name>
    <dbReference type="NCBI Taxonomy" id="1691987"/>
    <lineage>
        <taxon>Eukaryota</taxon>
        <taxon>Metazoa</taxon>
        <taxon>Chordata</taxon>
        <taxon>Craniata</taxon>
        <taxon>Vertebrata</taxon>
        <taxon>Euteleostomi</taxon>
        <taxon>Actinopterygii</taxon>
        <taxon>Neopterygii</taxon>
        <taxon>Teleostei</taxon>
        <taxon>Ostariophysi</taxon>
        <taxon>Siluriformes</taxon>
        <taxon>Pangasiidae</taxon>
        <taxon>Pangasius</taxon>
    </lineage>
</organism>
<accession>A0ACC5YWA9</accession>
<reference evidence="1" key="1">
    <citation type="submission" date="2020-02" db="EMBL/GenBank/DDBJ databases">
        <title>Genome sequencing of the panga catfish, Pangasius djambal.</title>
        <authorList>
            <person name="Wen M."/>
            <person name="Zahm M."/>
            <person name="Roques C."/>
            <person name="Cabau C."/>
            <person name="Klopp C."/>
            <person name="Donnadieu C."/>
            <person name="Jouanno E."/>
            <person name="Avarre J.-C."/>
            <person name="Campet M."/>
            <person name="Ha T."/>
            <person name="Dugue R."/>
            <person name="Lampietro C."/>
            <person name="Louis A."/>
            <person name="Herpin A."/>
            <person name="Echchiki A."/>
            <person name="Berthelot C."/>
            <person name="Parey E."/>
            <person name="Roest-Crollius H."/>
            <person name="Braasch I."/>
            <person name="Postlethwait J.H."/>
            <person name="Bobe J."/>
            <person name="Montfort J."/>
            <person name="Bouchez O."/>
            <person name="Begum T."/>
            <person name="Schartl M."/>
            <person name="Gustiano R."/>
            <person name="Guiguen Y."/>
        </authorList>
    </citation>
    <scope>NUCLEOTIDE SEQUENCE</scope>
    <source>
        <strain evidence="1">Pdj_M5554</strain>
    </source>
</reference>
<keyword evidence="2" id="KW-1185">Reference proteome</keyword>
<protein>
    <submittedName>
        <fullName evidence="1">Uncharacterized protein</fullName>
    </submittedName>
</protein>
<gene>
    <name evidence="1" type="ORF">PDJAM_G00045820</name>
</gene>
<evidence type="ECO:0000313" key="2">
    <source>
        <dbReference type="Proteomes" id="UP000830395"/>
    </source>
</evidence>
<proteinExistence type="predicted"/>
<comment type="caution">
    <text evidence="1">The sequence shown here is derived from an EMBL/GenBank/DDBJ whole genome shotgun (WGS) entry which is preliminary data.</text>
</comment>